<organism evidence="4">
    <name type="scientific">marine metagenome</name>
    <dbReference type="NCBI Taxonomy" id="408172"/>
    <lineage>
        <taxon>unclassified sequences</taxon>
        <taxon>metagenomes</taxon>
        <taxon>ecological metagenomes</taxon>
    </lineage>
</organism>
<dbReference type="GO" id="GO:0006508">
    <property type="term" value="P:proteolysis"/>
    <property type="evidence" value="ECO:0007669"/>
    <property type="project" value="UniProtKB-KW"/>
</dbReference>
<evidence type="ECO:0000313" key="4">
    <source>
        <dbReference type="EMBL" id="SVA08396.1"/>
    </source>
</evidence>
<dbReference type="Pfam" id="PF17820">
    <property type="entry name" value="PDZ_6"/>
    <property type="match status" value="1"/>
</dbReference>
<evidence type="ECO:0000256" key="2">
    <source>
        <dbReference type="ARBA" id="ARBA00022801"/>
    </source>
</evidence>
<dbReference type="InterPro" id="IPR009003">
    <property type="entry name" value="Peptidase_S1_PA"/>
</dbReference>
<protein>
    <recommendedName>
        <fullName evidence="3">PDZ domain-containing protein</fullName>
    </recommendedName>
</protein>
<feature type="domain" description="PDZ" evidence="3">
    <location>
        <begin position="277"/>
        <end position="368"/>
    </location>
</feature>
<dbReference type="Pfam" id="PF13180">
    <property type="entry name" value="PDZ_2"/>
    <property type="match status" value="1"/>
</dbReference>
<dbReference type="InterPro" id="IPR041489">
    <property type="entry name" value="PDZ_6"/>
</dbReference>
<dbReference type="InterPro" id="IPR036034">
    <property type="entry name" value="PDZ_sf"/>
</dbReference>
<dbReference type="Gene3D" id="2.30.42.10">
    <property type="match status" value="2"/>
</dbReference>
<accession>A0A381SWR7</accession>
<dbReference type="PANTHER" id="PTHR43343">
    <property type="entry name" value="PEPTIDASE S12"/>
    <property type="match status" value="1"/>
</dbReference>
<dbReference type="PANTHER" id="PTHR43343:SF3">
    <property type="entry name" value="PROTEASE DO-LIKE 8, CHLOROPLASTIC"/>
    <property type="match status" value="1"/>
</dbReference>
<dbReference type="PRINTS" id="PR00834">
    <property type="entry name" value="PROTEASES2C"/>
</dbReference>
<feature type="domain" description="PDZ" evidence="3">
    <location>
        <begin position="379"/>
        <end position="465"/>
    </location>
</feature>
<gene>
    <name evidence="4" type="ORF">METZ01_LOCUS61250</name>
</gene>
<dbReference type="EMBL" id="UINC01003682">
    <property type="protein sequence ID" value="SVA08396.1"/>
    <property type="molecule type" value="Genomic_DNA"/>
</dbReference>
<evidence type="ECO:0000256" key="1">
    <source>
        <dbReference type="ARBA" id="ARBA00022670"/>
    </source>
</evidence>
<dbReference type="Gene3D" id="2.40.10.120">
    <property type="match status" value="1"/>
</dbReference>
<dbReference type="InterPro" id="IPR001940">
    <property type="entry name" value="Peptidase_S1C"/>
</dbReference>
<dbReference type="InterPro" id="IPR051201">
    <property type="entry name" value="Chloro_Bact_Ser_Proteases"/>
</dbReference>
<name>A0A381SWR7_9ZZZZ</name>
<evidence type="ECO:0000259" key="3">
    <source>
        <dbReference type="PROSITE" id="PS50106"/>
    </source>
</evidence>
<reference evidence="4" key="1">
    <citation type="submission" date="2018-05" db="EMBL/GenBank/DDBJ databases">
        <authorList>
            <person name="Lanie J.A."/>
            <person name="Ng W.-L."/>
            <person name="Kazmierczak K.M."/>
            <person name="Andrzejewski T.M."/>
            <person name="Davidsen T.M."/>
            <person name="Wayne K.J."/>
            <person name="Tettelin H."/>
            <person name="Glass J.I."/>
            <person name="Rusch D."/>
            <person name="Podicherti R."/>
            <person name="Tsui H.-C.T."/>
            <person name="Winkler M.E."/>
        </authorList>
    </citation>
    <scope>NUCLEOTIDE SEQUENCE</scope>
</reference>
<dbReference type="Pfam" id="PF13365">
    <property type="entry name" value="Trypsin_2"/>
    <property type="match status" value="1"/>
</dbReference>
<dbReference type="GO" id="GO:0004252">
    <property type="term" value="F:serine-type endopeptidase activity"/>
    <property type="evidence" value="ECO:0007669"/>
    <property type="project" value="InterPro"/>
</dbReference>
<keyword evidence="2" id="KW-0378">Hydrolase</keyword>
<dbReference type="SUPFAM" id="SSF50156">
    <property type="entry name" value="PDZ domain-like"/>
    <property type="match status" value="2"/>
</dbReference>
<sequence length="493" mass="52541">MVLIAVVSMAVGMVLTSRLDLSSSSSAQSVSLPPTNSDPITGTIDAETFRRIATAQTPMVVTIRTESRRLTQDLTDFFGGGDDLFRRFFGQPAPEQERPREEFTQGAGTGFVIDETGLILTNNHVVEDATKIEVGFFNDESAFYEARVVGRDQLTDSALIELVDQPEHDLPVAKFGDSSQIQPGDWVMAIGNPFNLAHTVSVGVISAIGRPFPVAPGRQQDVLQTDAAINPGNSGGPLLNIRGEVVGINTAIVSDRASNLGIGFAVPINAVLELLPQLQGGKVTRGRIGVNITAVQREAVELFGLPNTQGAVVASVEPDGPAALGGLEPGDVIVEYNGDLVTDTSDLQSRVTRTAPGTEVPITVMREQERTTLEVTIGELDLEAEAQPRSASNNNEDQSTGFGMTLSDLNGELSRRLGVPSDITGAIIRELEPRGAAAQAGMLQGDIIVEVNRVEVDSARSAVRELQLVDSGEPAFFLIWRDGTETFVQATKE</sequence>
<proteinExistence type="predicted"/>
<dbReference type="SMART" id="SM00228">
    <property type="entry name" value="PDZ"/>
    <property type="match status" value="2"/>
</dbReference>
<keyword evidence="1" id="KW-0645">Protease</keyword>
<dbReference type="PROSITE" id="PS50106">
    <property type="entry name" value="PDZ"/>
    <property type="match status" value="2"/>
</dbReference>
<dbReference type="AlphaFoldDB" id="A0A381SWR7"/>
<dbReference type="SUPFAM" id="SSF50494">
    <property type="entry name" value="Trypsin-like serine proteases"/>
    <property type="match status" value="1"/>
</dbReference>
<dbReference type="InterPro" id="IPR001478">
    <property type="entry name" value="PDZ"/>
</dbReference>